<dbReference type="AlphaFoldDB" id="A0A4R0R913"/>
<gene>
    <name evidence="2" type="ORF">EIP91_004288</name>
</gene>
<evidence type="ECO:0000313" key="3">
    <source>
        <dbReference type="Proteomes" id="UP000292702"/>
    </source>
</evidence>
<sequence length="67" mass="7288">MAPKAQVIPPGAASEPSEPSQIKPEDKSKKQITSQDEENPQVVVQKPGKQYKDRGEKGTAMKEGEIL</sequence>
<reference evidence="2 3" key="1">
    <citation type="submission" date="2018-11" db="EMBL/GenBank/DDBJ databases">
        <title>Genome assembly of Steccherinum ochraceum LE-BIN_3174, the white-rot fungus of the Steccherinaceae family (The Residual Polyporoid clade, Polyporales, Basidiomycota).</title>
        <authorList>
            <person name="Fedorova T.V."/>
            <person name="Glazunova O.A."/>
            <person name="Landesman E.O."/>
            <person name="Moiseenko K.V."/>
            <person name="Psurtseva N.V."/>
            <person name="Savinova O.S."/>
            <person name="Shakhova N.V."/>
            <person name="Tyazhelova T.V."/>
            <person name="Vasina D.V."/>
        </authorList>
    </citation>
    <scope>NUCLEOTIDE SEQUENCE [LARGE SCALE GENOMIC DNA]</scope>
    <source>
        <strain evidence="2 3">LE-BIN_3174</strain>
    </source>
</reference>
<proteinExistence type="predicted"/>
<feature type="compositionally biased region" description="Low complexity" evidence="1">
    <location>
        <begin position="9"/>
        <end position="20"/>
    </location>
</feature>
<evidence type="ECO:0000256" key="1">
    <source>
        <dbReference type="SAM" id="MobiDB-lite"/>
    </source>
</evidence>
<comment type="caution">
    <text evidence="2">The sequence shown here is derived from an EMBL/GenBank/DDBJ whole genome shotgun (WGS) entry which is preliminary data.</text>
</comment>
<evidence type="ECO:0000313" key="2">
    <source>
        <dbReference type="EMBL" id="TCD64280.1"/>
    </source>
</evidence>
<accession>A0A4R0R913</accession>
<dbReference type="EMBL" id="RWJN01000245">
    <property type="protein sequence ID" value="TCD64280.1"/>
    <property type="molecule type" value="Genomic_DNA"/>
</dbReference>
<feature type="region of interest" description="Disordered" evidence="1">
    <location>
        <begin position="1"/>
        <end position="67"/>
    </location>
</feature>
<keyword evidence="3" id="KW-1185">Reference proteome</keyword>
<organism evidence="2 3">
    <name type="scientific">Steccherinum ochraceum</name>
    <dbReference type="NCBI Taxonomy" id="92696"/>
    <lineage>
        <taxon>Eukaryota</taxon>
        <taxon>Fungi</taxon>
        <taxon>Dikarya</taxon>
        <taxon>Basidiomycota</taxon>
        <taxon>Agaricomycotina</taxon>
        <taxon>Agaricomycetes</taxon>
        <taxon>Polyporales</taxon>
        <taxon>Steccherinaceae</taxon>
        <taxon>Steccherinum</taxon>
    </lineage>
</organism>
<name>A0A4R0R913_9APHY</name>
<feature type="compositionally biased region" description="Basic and acidic residues" evidence="1">
    <location>
        <begin position="50"/>
        <end position="67"/>
    </location>
</feature>
<dbReference type="Proteomes" id="UP000292702">
    <property type="component" value="Unassembled WGS sequence"/>
</dbReference>
<dbReference type="OrthoDB" id="2802639at2759"/>
<protein>
    <submittedName>
        <fullName evidence="2">Uncharacterized protein</fullName>
    </submittedName>
</protein>